<name>A0AA41S5W2_PAPNU</name>
<feature type="compositionally biased region" description="Basic and acidic residues" evidence="2">
    <location>
        <begin position="361"/>
        <end position="370"/>
    </location>
</feature>
<protein>
    <submittedName>
        <fullName evidence="3">Uncharacterized protein</fullName>
    </submittedName>
</protein>
<evidence type="ECO:0000256" key="1">
    <source>
        <dbReference type="SAM" id="Coils"/>
    </source>
</evidence>
<accession>A0AA41S5W2</accession>
<dbReference type="EMBL" id="JAJJMA010071770">
    <property type="protein sequence ID" value="MCL7027758.1"/>
    <property type="molecule type" value="Genomic_DNA"/>
</dbReference>
<feature type="coiled-coil region" evidence="1">
    <location>
        <begin position="469"/>
        <end position="503"/>
    </location>
</feature>
<comment type="caution">
    <text evidence="3">The sequence shown here is derived from an EMBL/GenBank/DDBJ whole genome shotgun (WGS) entry which is preliminary data.</text>
</comment>
<feature type="region of interest" description="Disordered" evidence="2">
    <location>
        <begin position="212"/>
        <end position="260"/>
    </location>
</feature>
<keyword evidence="1" id="KW-0175">Coiled coil</keyword>
<organism evidence="3 4">
    <name type="scientific">Papaver nudicaule</name>
    <name type="common">Iceland poppy</name>
    <dbReference type="NCBI Taxonomy" id="74823"/>
    <lineage>
        <taxon>Eukaryota</taxon>
        <taxon>Viridiplantae</taxon>
        <taxon>Streptophyta</taxon>
        <taxon>Embryophyta</taxon>
        <taxon>Tracheophyta</taxon>
        <taxon>Spermatophyta</taxon>
        <taxon>Magnoliopsida</taxon>
        <taxon>Ranunculales</taxon>
        <taxon>Papaveraceae</taxon>
        <taxon>Papaveroideae</taxon>
        <taxon>Papaver</taxon>
    </lineage>
</organism>
<proteinExistence type="predicted"/>
<dbReference type="AlphaFoldDB" id="A0AA41S5W2"/>
<evidence type="ECO:0000313" key="4">
    <source>
        <dbReference type="Proteomes" id="UP001177140"/>
    </source>
</evidence>
<reference evidence="3" key="1">
    <citation type="submission" date="2022-03" db="EMBL/GenBank/DDBJ databases">
        <title>A functionally conserved STORR gene fusion in Papaver species that diverged 16.8 million years ago.</title>
        <authorList>
            <person name="Catania T."/>
        </authorList>
    </citation>
    <scope>NUCLEOTIDE SEQUENCE</scope>
    <source>
        <strain evidence="3">S-191538</strain>
    </source>
</reference>
<keyword evidence="4" id="KW-1185">Reference proteome</keyword>
<evidence type="ECO:0000256" key="2">
    <source>
        <dbReference type="SAM" id="MobiDB-lite"/>
    </source>
</evidence>
<feature type="region of interest" description="Disordered" evidence="2">
    <location>
        <begin position="340"/>
        <end position="403"/>
    </location>
</feature>
<evidence type="ECO:0000313" key="3">
    <source>
        <dbReference type="EMBL" id="MCL7027758.1"/>
    </source>
</evidence>
<gene>
    <name evidence="3" type="ORF">MKW94_009573</name>
</gene>
<dbReference type="Proteomes" id="UP001177140">
    <property type="component" value="Unassembled WGS sequence"/>
</dbReference>
<sequence>MAANQSLPAENMENDSGRPVRRWFPIHNLPRINYSSIDEIRCRFKIPASVEISAHVSLFDPVGDDEVVASLYQLECGLTIPIDKNICEILSGWKIALSQVHPSIFLAIKRLFVVARVYCRHLLPCDILRIIAPYGRQYSDGSRKYFSCRWVSDQLIPSKKLTRILKLFYLPQELFDVSYPDSFVKWSFKRDFNDGRISSAIRAPPIRQISPSHVHGLIPPPNSEKCRHSSSSSPILPGCRKRRRVSSNRSPSPDLHSEKNFRRLRNRVYVPQALVSPQTLMGSSRLVAESSEDLSSRKPPSSFADLNVPQKSLVGEVVGGNDQPSIVFITVNSTDEEKTPIAQGNNITPAHDNNPPPGGEKPIHSNEKMNIRSSSSESLPSHHADPNFMRMGANSTNPQPGDENARVYRSRSILQPNVVTGDENPASQSPTKTVNDCDSLFIEHYNQIINSMAELSVAYKRRSRIGGTDVGEKQEIIQLKRENAELRKEVIKLTQEVLTVRQELDDLYNREQ</sequence>